<gene>
    <name evidence="4" type="ORF">C7380_12134</name>
</gene>
<sequence>MNKEKRLEKIIEILNRSPKPISGSNLADMFEVTRQVIVKDIAILKAAGKDIKSNSRGYYISTKNRIIRTIAVKHTFEEIGSELLTIVENGGKVLDVSVEHPIYGEITATLDVEDKMDVDFFLKKINNAKPLSSLNYGIHLHKIEVDDEKQYKKIITELNKKGFLL</sequence>
<feature type="binding site" evidence="1">
    <location>
        <position position="82"/>
    </location>
    <ligand>
        <name>Ni(2+)</name>
        <dbReference type="ChEBI" id="CHEBI:49786"/>
    </ligand>
</feature>
<dbReference type="Proteomes" id="UP000245921">
    <property type="component" value="Unassembled WGS sequence"/>
</dbReference>
<keyword evidence="1" id="KW-0533">Nickel</keyword>
<feature type="domain" description="3H" evidence="2">
    <location>
        <begin position="70"/>
        <end position="164"/>
    </location>
</feature>
<name>A0AA45C522_9BACT</name>
<feature type="binding site" evidence="1">
    <location>
        <position position="141"/>
    </location>
    <ligand>
        <name>Ni(2+)</name>
        <dbReference type="ChEBI" id="CHEBI:49786"/>
    </ligand>
</feature>
<dbReference type="AlphaFoldDB" id="A0AA45C522"/>
<evidence type="ECO:0000259" key="2">
    <source>
        <dbReference type="Pfam" id="PF02829"/>
    </source>
</evidence>
<dbReference type="PIRSF" id="PIRSF037847">
    <property type="entry name" value="NiaR"/>
    <property type="match status" value="1"/>
</dbReference>
<dbReference type="InterPro" id="IPR035922">
    <property type="entry name" value="3H_dom_sf"/>
</dbReference>
<dbReference type="PANTHER" id="PTHR40068">
    <property type="entry name" value="TRANSCRIPTION REPRESSOR NIAR-RELATED"/>
    <property type="match status" value="1"/>
</dbReference>
<dbReference type="Pfam" id="PF02829">
    <property type="entry name" value="3H"/>
    <property type="match status" value="1"/>
</dbReference>
<dbReference type="GO" id="GO:0046872">
    <property type="term" value="F:metal ion binding"/>
    <property type="evidence" value="ECO:0007669"/>
    <property type="project" value="UniProtKB-KW"/>
</dbReference>
<reference evidence="4 5" key="1">
    <citation type="submission" date="2018-05" db="EMBL/GenBank/DDBJ databases">
        <title>Genomic Encyclopedia of Type Strains, Phase IV (KMG-IV): sequencing the most valuable type-strain genomes for metagenomic binning, comparative biology and taxonomic classification.</title>
        <authorList>
            <person name="Goeker M."/>
        </authorList>
    </citation>
    <scope>NUCLEOTIDE SEQUENCE [LARGE SCALE GENOMIC DNA]</scope>
    <source>
        <strain evidence="4 5">DSM 24906</strain>
    </source>
</reference>
<dbReference type="RefSeq" id="WP_206050602.1">
    <property type="nucleotide sequence ID" value="NZ_JAMHJO010000005.1"/>
</dbReference>
<dbReference type="InterPro" id="IPR036390">
    <property type="entry name" value="WH_DNA-bd_sf"/>
</dbReference>
<keyword evidence="5" id="KW-1185">Reference proteome</keyword>
<dbReference type="SUPFAM" id="SSF75500">
    <property type="entry name" value="Putative transcriptional regulator TM1602, C-terminal domain"/>
    <property type="match status" value="1"/>
</dbReference>
<evidence type="ECO:0000313" key="4">
    <source>
        <dbReference type="EMBL" id="PWJ87904.1"/>
    </source>
</evidence>
<organism evidence="4 5">
    <name type="scientific">Oceanotoga teriensis</name>
    <dbReference type="NCBI Taxonomy" id="515440"/>
    <lineage>
        <taxon>Bacteria</taxon>
        <taxon>Thermotogati</taxon>
        <taxon>Thermotogota</taxon>
        <taxon>Thermotogae</taxon>
        <taxon>Petrotogales</taxon>
        <taxon>Petrotogaceae</taxon>
        <taxon>Oceanotoga</taxon>
    </lineage>
</organism>
<dbReference type="PANTHER" id="PTHR40068:SF1">
    <property type="entry name" value="TRANSCRIPTION REPRESSOR NIAR-RELATED"/>
    <property type="match status" value="1"/>
</dbReference>
<evidence type="ECO:0000313" key="5">
    <source>
        <dbReference type="Proteomes" id="UP000245921"/>
    </source>
</evidence>
<feature type="domain" description="Helix-turn-helix type 11" evidence="3">
    <location>
        <begin position="6"/>
        <end position="58"/>
    </location>
</feature>
<dbReference type="EMBL" id="QGGI01000021">
    <property type="protein sequence ID" value="PWJ87904.1"/>
    <property type="molecule type" value="Genomic_DNA"/>
</dbReference>
<dbReference type="Gene3D" id="3.30.1340.20">
    <property type="entry name" value="3H domain"/>
    <property type="match status" value="1"/>
</dbReference>
<dbReference type="SUPFAM" id="SSF46785">
    <property type="entry name" value="Winged helix' DNA-binding domain"/>
    <property type="match status" value="1"/>
</dbReference>
<evidence type="ECO:0000259" key="3">
    <source>
        <dbReference type="Pfam" id="PF08279"/>
    </source>
</evidence>
<comment type="caution">
    <text evidence="4">The sequence shown here is derived from an EMBL/GenBank/DDBJ whole genome shotgun (WGS) entry which is preliminary data.</text>
</comment>
<feature type="binding site" evidence="1">
    <location>
        <position position="139"/>
    </location>
    <ligand>
        <name>Ni(2+)</name>
        <dbReference type="ChEBI" id="CHEBI:49786"/>
    </ligand>
</feature>
<keyword evidence="1" id="KW-0479">Metal-binding</keyword>
<dbReference type="InterPro" id="IPR036388">
    <property type="entry name" value="WH-like_DNA-bd_sf"/>
</dbReference>
<protein>
    <recommendedName>
        <fullName evidence="6">Transcriptional regulator</fullName>
    </recommendedName>
</protein>
<accession>A0AA45C522</accession>
<evidence type="ECO:0000256" key="1">
    <source>
        <dbReference type="PIRSR" id="PIRSR037847-1"/>
    </source>
</evidence>
<dbReference type="InterPro" id="IPR013196">
    <property type="entry name" value="HTH_11"/>
</dbReference>
<evidence type="ECO:0008006" key="6">
    <source>
        <dbReference type="Google" id="ProtNLM"/>
    </source>
</evidence>
<dbReference type="InterPro" id="IPR026043">
    <property type="entry name" value="NadR"/>
</dbReference>
<dbReference type="Gene3D" id="1.10.10.10">
    <property type="entry name" value="Winged helix-like DNA-binding domain superfamily/Winged helix DNA-binding domain"/>
    <property type="match status" value="1"/>
</dbReference>
<dbReference type="Pfam" id="PF08279">
    <property type="entry name" value="HTH_11"/>
    <property type="match status" value="1"/>
</dbReference>
<proteinExistence type="predicted"/>
<feature type="binding site" evidence="1">
    <location>
        <position position="74"/>
    </location>
    <ligand>
        <name>Ni(2+)</name>
        <dbReference type="ChEBI" id="CHEBI:49786"/>
    </ligand>
</feature>
<dbReference type="InterPro" id="IPR004173">
    <property type="entry name" value="3H_domain"/>
</dbReference>